<feature type="transmembrane region" description="Helical" evidence="15">
    <location>
        <begin position="83"/>
        <end position="103"/>
    </location>
</feature>
<evidence type="ECO:0000256" key="3">
    <source>
        <dbReference type="ARBA" id="ARBA00006402"/>
    </source>
</evidence>
<dbReference type="PROSITE" id="PS50110">
    <property type="entry name" value="RESPONSE_REGULATORY"/>
    <property type="match status" value="1"/>
</dbReference>
<dbReference type="InterPro" id="IPR035965">
    <property type="entry name" value="PAS-like_dom_sf"/>
</dbReference>
<dbReference type="InterPro" id="IPR003594">
    <property type="entry name" value="HATPase_dom"/>
</dbReference>
<dbReference type="InterPro" id="IPR011006">
    <property type="entry name" value="CheY-like_superfamily"/>
</dbReference>
<comment type="caution">
    <text evidence="19">The sequence shown here is derived from an EMBL/GenBank/DDBJ whole genome shotgun (WGS) entry which is preliminary data.</text>
</comment>
<comment type="similarity">
    <text evidence="3">In the N-terminal section; belongs to the phytochrome family.</text>
</comment>
<dbReference type="InterPro" id="IPR004358">
    <property type="entry name" value="Sig_transdc_His_kin-like_C"/>
</dbReference>
<keyword evidence="6 13" id="KW-0597">Phosphoprotein</keyword>
<evidence type="ECO:0000256" key="14">
    <source>
        <dbReference type="SAM" id="Coils"/>
    </source>
</evidence>
<dbReference type="AlphaFoldDB" id="A0A8J7HMZ1"/>
<dbReference type="Pfam" id="PF05231">
    <property type="entry name" value="MASE1"/>
    <property type="match status" value="1"/>
</dbReference>
<dbReference type="EMBL" id="JAECZC010000011">
    <property type="protein sequence ID" value="MBH8562342.1"/>
    <property type="molecule type" value="Genomic_DNA"/>
</dbReference>
<keyword evidence="7 15" id="KW-0812">Transmembrane</keyword>
<feature type="modified residue" description="4-aspartylphosphate" evidence="13">
    <location>
        <position position="809"/>
    </location>
</feature>
<dbReference type="PANTHER" id="PTHR43547">
    <property type="entry name" value="TWO-COMPONENT HISTIDINE KINASE"/>
    <property type="match status" value="1"/>
</dbReference>
<dbReference type="PROSITE" id="PS50112">
    <property type="entry name" value="PAS"/>
    <property type="match status" value="1"/>
</dbReference>
<dbReference type="SUPFAM" id="SSF55785">
    <property type="entry name" value="PYP-like sensor domain (PAS domain)"/>
    <property type="match status" value="1"/>
</dbReference>
<dbReference type="InterPro" id="IPR007895">
    <property type="entry name" value="MASE1"/>
</dbReference>
<reference evidence="19 20" key="1">
    <citation type="journal article" date="2021" name="Int. J. Syst. Evol. Microbiol.">
        <title>Amazonocrinis nigriterrae gen. nov., sp. nov., Atlanticothrix silvestris gen. nov., sp. nov. and Dendronalium phyllosphericum gen. nov., sp. nov., nostocacean cyanobacteria from Brazilian environments.</title>
        <authorList>
            <person name="Alvarenga D.O."/>
            <person name="Andreote A.P.D."/>
            <person name="Branco L.H.Z."/>
            <person name="Delbaje E."/>
            <person name="Cruz R.B."/>
            <person name="Varani A.M."/>
            <person name="Fiore M.F."/>
        </authorList>
    </citation>
    <scope>NUCLEOTIDE SEQUENCE [LARGE SCALE GENOMIC DNA]</scope>
    <source>
        <strain evidence="19 20">CENA67</strain>
    </source>
</reference>
<dbReference type="InterPro" id="IPR000014">
    <property type="entry name" value="PAS"/>
</dbReference>
<evidence type="ECO:0000256" key="2">
    <source>
        <dbReference type="ARBA" id="ARBA00004651"/>
    </source>
</evidence>
<dbReference type="PANTHER" id="PTHR43547:SF2">
    <property type="entry name" value="HYBRID SIGNAL TRANSDUCTION HISTIDINE KINASE C"/>
    <property type="match status" value="1"/>
</dbReference>
<feature type="transmembrane region" description="Helical" evidence="15">
    <location>
        <begin position="165"/>
        <end position="189"/>
    </location>
</feature>
<dbReference type="InterPro" id="IPR036097">
    <property type="entry name" value="HisK_dim/P_sf"/>
</dbReference>
<organism evidence="19 20">
    <name type="scientific">Amazonocrinis nigriterrae CENA67</name>
    <dbReference type="NCBI Taxonomy" id="2794033"/>
    <lineage>
        <taxon>Bacteria</taxon>
        <taxon>Bacillati</taxon>
        <taxon>Cyanobacteriota</taxon>
        <taxon>Cyanophyceae</taxon>
        <taxon>Nostocales</taxon>
        <taxon>Nostocaceae</taxon>
        <taxon>Amazonocrinis</taxon>
        <taxon>Amazonocrinis nigriterrae</taxon>
    </lineage>
</organism>
<dbReference type="SUPFAM" id="SSF52172">
    <property type="entry name" value="CheY-like"/>
    <property type="match status" value="1"/>
</dbReference>
<dbReference type="Gene3D" id="3.30.450.20">
    <property type="entry name" value="PAS domain"/>
    <property type="match status" value="1"/>
</dbReference>
<dbReference type="CDD" id="cd16922">
    <property type="entry name" value="HATPase_EvgS-ArcB-TorS-like"/>
    <property type="match status" value="1"/>
</dbReference>
<evidence type="ECO:0000256" key="4">
    <source>
        <dbReference type="ARBA" id="ARBA00012438"/>
    </source>
</evidence>
<keyword evidence="8" id="KW-0418">Kinase</keyword>
<feature type="domain" description="Response regulatory" evidence="17">
    <location>
        <begin position="760"/>
        <end position="878"/>
    </location>
</feature>
<evidence type="ECO:0000256" key="15">
    <source>
        <dbReference type="SAM" id="Phobius"/>
    </source>
</evidence>
<dbReference type="Gene3D" id="3.30.565.10">
    <property type="entry name" value="Histidine kinase-like ATPase, C-terminal domain"/>
    <property type="match status" value="1"/>
</dbReference>
<dbReference type="GO" id="GO:0000155">
    <property type="term" value="F:phosphorelay sensor kinase activity"/>
    <property type="evidence" value="ECO:0007669"/>
    <property type="project" value="InterPro"/>
</dbReference>
<dbReference type="SMART" id="SM00388">
    <property type="entry name" value="HisKA"/>
    <property type="match status" value="1"/>
</dbReference>
<evidence type="ECO:0000256" key="13">
    <source>
        <dbReference type="PROSITE-ProRule" id="PRU00169"/>
    </source>
</evidence>
<keyword evidence="11 15" id="KW-0472">Membrane</keyword>
<dbReference type="InterPro" id="IPR013656">
    <property type="entry name" value="PAS_4"/>
</dbReference>
<dbReference type="EC" id="2.7.13.3" evidence="4"/>
<evidence type="ECO:0000256" key="9">
    <source>
        <dbReference type="ARBA" id="ARBA00022989"/>
    </source>
</evidence>
<dbReference type="PROSITE" id="PS50109">
    <property type="entry name" value="HIS_KIN"/>
    <property type="match status" value="1"/>
</dbReference>
<feature type="domain" description="PAS" evidence="18">
    <location>
        <begin position="379"/>
        <end position="425"/>
    </location>
</feature>
<keyword evidence="20" id="KW-1185">Reference proteome</keyword>
<evidence type="ECO:0000256" key="6">
    <source>
        <dbReference type="ARBA" id="ARBA00022553"/>
    </source>
</evidence>
<feature type="coiled-coil region" evidence="14">
    <location>
        <begin position="355"/>
        <end position="382"/>
    </location>
</feature>
<dbReference type="Pfam" id="PF08448">
    <property type="entry name" value="PAS_4"/>
    <property type="match status" value="1"/>
</dbReference>
<feature type="transmembrane region" description="Helical" evidence="15">
    <location>
        <begin position="210"/>
        <end position="230"/>
    </location>
</feature>
<dbReference type="FunFam" id="3.30.565.10:FF:000010">
    <property type="entry name" value="Sensor histidine kinase RcsC"/>
    <property type="match status" value="1"/>
</dbReference>
<evidence type="ECO:0000256" key="7">
    <source>
        <dbReference type="ARBA" id="ARBA00022692"/>
    </source>
</evidence>
<keyword evidence="9 15" id="KW-1133">Transmembrane helix</keyword>
<feature type="domain" description="Histidine kinase" evidence="16">
    <location>
        <begin position="520"/>
        <end position="738"/>
    </location>
</feature>
<evidence type="ECO:0000256" key="10">
    <source>
        <dbReference type="ARBA" id="ARBA00023012"/>
    </source>
</evidence>
<comment type="catalytic activity">
    <reaction evidence="1">
        <text>ATP + protein L-histidine = ADP + protein N-phospho-L-histidine.</text>
        <dbReference type="EC" id="2.7.13.3"/>
    </reaction>
</comment>
<sequence>MQPRSESSTIAPMWRSLIISLVGLIALIMAHCMALLYQIQPGISLWYPPSGVAIALTFWFGPYCIPLNGVASLLMSSFWGLHGWNQLTALIDVIEPLIAWLLYRRLWRGSLTFNNLRDAAIFTFSAPLVASGTMAIAGNLAWVAVGQMSPDKLTQSIPNWWLGNAIGVMAITPTALLVLTPCLQFWRWLPNSELFNTSSNWFNFQSSRRFLIELCAILLFCIGTAIITVSETHESGFKFQQLSFLSFVPVMWAATRFGVTSGMLISSFCVLVTLLCYLIAYPNSISLPTFPVQPEVLHVHKLSLLVQCTVSLLVGVAITERARTQVALAVERVRLGEYQARAELSEKLIEVNNSLIETNARLEESNRDQDELLKREQALRRRLGNILESMTDAFIAVNRDWQITYVNQQAARIQGVALEKLIGKNYWEHWPANKDTKTEQEYWRSLNEEIPVHFESFYEKYNMWFEIHAYPFEDGFGIFLRNITERKQAEVERENLLTREQAARSEAEAANRYKDQFLAVLSHELRTPLNPILGWVMLLRSRKLEGETLLRGLETIERNTKLQIKLIEDLLDVSRIQQGKLVLNIQPVNLVKAIEEALETVNLAVEAKNIKIKTLFEPNIVMISGDAARLQQIFWNLLSNAVKFTPSGGQIQVRLVQIDNFVELQIQDTGQGISAEFLPHIFEYFRQADGAITRQFGGLGLGLAITRHLTELHGGTVKAESLGEGMGATFTVRLPLMPNISQPDLNSIKQHNFLNLEGLSILVVDDEIDTRDFLSIMLKQFGAMVIVAASAVEALEFIAKSKIDLLLSDIGMPGIDGYMLMNLIRAMPPEQGGQIPAIALTAFAGEMNQKQALAAGYQLHLVKPVEPDVLLKAITQVLAQNLN</sequence>
<dbReference type="Pfam" id="PF00512">
    <property type="entry name" value="HisKA"/>
    <property type="match status" value="1"/>
</dbReference>
<accession>A0A8J7HMZ1</accession>
<evidence type="ECO:0000259" key="18">
    <source>
        <dbReference type="PROSITE" id="PS50112"/>
    </source>
</evidence>
<dbReference type="InterPro" id="IPR003661">
    <property type="entry name" value="HisK_dim/P_dom"/>
</dbReference>
<evidence type="ECO:0000313" key="20">
    <source>
        <dbReference type="Proteomes" id="UP000632766"/>
    </source>
</evidence>
<dbReference type="InterPro" id="IPR036890">
    <property type="entry name" value="HATPase_C_sf"/>
</dbReference>
<dbReference type="NCBIfam" id="TIGR00229">
    <property type="entry name" value="sensory_box"/>
    <property type="match status" value="1"/>
</dbReference>
<evidence type="ECO:0000256" key="12">
    <source>
        <dbReference type="ARBA" id="ARBA00074306"/>
    </source>
</evidence>
<dbReference type="Gene3D" id="3.40.50.2300">
    <property type="match status" value="1"/>
</dbReference>
<evidence type="ECO:0000259" key="17">
    <source>
        <dbReference type="PROSITE" id="PS50110"/>
    </source>
</evidence>
<dbReference type="RefSeq" id="WP_198124299.1">
    <property type="nucleotide sequence ID" value="NZ_JAECZC010000011.1"/>
</dbReference>
<dbReference type="Gene3D" id="1.10.287.130">
    <property type="match status" value="1"/>
</dbReference>
<evidence type="ECO:0000256" key="1">
    <source>
        <dbReference type="ARBA" id="ARBA00000085"/>
    </source>
</evidence>
<feature type="transmembrane region" description="Helical" evidence="15">
    <location>
        <begin position="250"/>
        <end position="281"/>
    </location>
</feature>
<dbReference type="CDD" id="cd00082">
    <property type="entry name" value="HisKA"/>
    <property type="match status" value="1"/>
</dbReference>
<dbReference type="Pfam" id="PF02518">
    <property type="entry name" value="HATPase_c"/>
    <property type="match status" value="1"/>
</dbReference>
<dbReference type="CDD" id="cd00130">
    <property type="entry name" value="PAS"/>
    <property type="match status" value="1"/>
</dbReference>
<feature type="transmembrane region" description="Helical" evidence="15">
    <location>
        <begin position="124"/>
        <end position="145"/>
    </location>
</feature>
<keyword evidence="5" id="KW-1003">Cell membrane</keyword>
<feature type="transmembrane region" description="Helical" evidence="15">
    <location>
        <begin position="12"/>
        <end position="37"/>
    </location>
</feature>
<evidence type="ECO:0000313" key="19">
    <source>
        <dbReference type="EMBL" id="MBH8562342.1"/>
    </source>
</evidence>
<comment type="subcellular location">
    <subcellularLocation>
        <location evidence="2">Cell membrane</location>
        <topology evidence="2">Multi-pass membrane protein</topology>
    </subcellularLocation>
</comment>
<feature type="transmembrane region" description="Helical" evidence="15">
    <location>
        <begin position="302"/>
        <end position="319"/>
    </location>
</feature>
<dbReference type="CDD" id="cd17580">
    <property type="entry name" value="REC_2_DhkD-like"/>
    <property type="match status" value="1"/>
</dbReference>
<dbReference type="SMART" id="SM00448">
    <property type="entry name" value="REC"/>
    <property type="match status" value="1"/>
</dbReference>
<dbReference type="InterPro" id="IPR001789">
    <property type="entry name" value="Sig_transdc_resp-reg_receiver"/>
</dbReference>
<keyword evidence="8" id="KW-0808">Transferase</keyword>
<keyword evidence="14" id="KW-0175">Coiled coil</keyword>
<dbReference type="InterPro" id="IPR005467">
    <property type="entry name" value="His_kinase_dom"/>
</dbReference>
<evidence type="ECO:0000256" key="11">
    <source>
        <dbReference type="ARBA" id="ARBA00023136"/>
    </source>
</evidence>
<dbReference type="SUPFAM" id="SSF47384">
    <property type="entry name" value="Homodimeric domain of signal transducing histidine kinase"/>
    <property type="match status" value="1"/>
</dbReference>
<dbReference type="SMART" id="SM00091">
    <property type="entry name" value="PAS"/>
    <property type="match status" value="1"/>
</dbReference>
<proteinExistence type="inferred from homology"/>
<name>A0A8J7HMZ1_9NOST</name>
<evidence type="ECO:0000256" key="8">
    <source>
        <dbReference type="ARBA" id="ARBA00022777"/>
    </source>
</evidence>
<dbReference type="SUPFAM" id="SSF55874">
    <property type="entry name" value="ATPase domain of HSP90 chaperone/DNA topoisomerase II/histidine kinase"/>
    <property type="match status" value="1"/>
</dbReference>
<dbReference type="GO" id="GO:0005886">
    <property type="term" value="C:plasma membrane"/>
    <property type="evidence" value="ECO:0007669"/>
    <property type="project" value="UniProtKB-SubCell"/>
</dbReference>
<dbReference type="PRINTS" id="PR00344">
    <property type="entry name" value="BCTRLSENSOR"/>
</dbReference>
<dbReference type="SMART" id="SM00387">
    <property type="entry name" value="HATPase_c"/>
    <property type="match status" value="1"/>
</dbReference>
<evidence type="ECO:0000256" key="5">
    <source>
        <dbReference type="ARBA" id="ARBA00022475"/>
    </source>
</evidence>
<dbReference type="Proteomes" id="UP000632766">
    <property type="component" value="Unassembled WGS sequence"/>
</dbReference>
<protein>
    <recommendedName>
        <fullName evidence="12">Circadian input-output histidine kinase CikA</fullName>
        <ecNumber evidence="4">2.7.13.3</ecNumber>
    </recommendedName>
</protein>
<keyword evidence="10" id="KW-0902">Two-component regulatory system</keyword>
<feature type="transmembrane region" description="Helical" evidence="15">
    <location>
        <begin position="44"/>
        <end position="63"/>
    </location>
</feature>
<dbReference type="Pfam" id="PF00072">
    <property type="entry name" value="Response_reg"/>
    <property type="match status" value="1"/>
</dbReference>
<evidence type="ECO:0000259" key="16">
    <source>
        <dbReference type="PROSITE" id="PS50109"/>
    </source>
</evidence>
<gene>
    <name evidence="19" type="ORF">I8748_09170</name>
</gene>